<name>A0A8H6HAI2_9AGAR</name>
<feature type="non-terminal residue" evidence="1">
    <location>
        <position position="192"/>
    </location>
</feature>
<reference evidence="1 2" key="1">
    <citation type="submission" date="2020-07" db="EMBL/GenBank/DDBJ databases">
        <title>Comparative genomics of pyrophilous fungi reveals a link between fire events and developmental genes.</title>
        <authorList>
            <consortium name="DOE Joint Genome Institute"/>
            <person name="Steindorff A.S."/>
            <person name="Carver A."/>
            <person name="Calhoun S."/>
            <person name="Stillman K."/>
            <person name="Liu H."/>
            <person name="Lipzen A."/>
            <person name="Pangilinan J."/>
            <person name="Labutti K."/>
            <person name="Bruns T.D."/>
            <person name="Grigoriev I.V."/>
        </authorList>
    </citation>
    <scope>NUCLEOTIDE SEQUENCE [LARGE SCALE GENOMIC DNA]</scope>
    <source>
        <strain evidence="1 2">CBS 144469</strain>
    </source>
</reference>
<evidence type="ECO:0000313" key="2">
    <source>
        <dbReference type="Proteomes" id="UP000521943"/>
    </source>
</evidence>
<comment type="caution">
    <text evidence="1">The sequence shown here is derived from an EMBL/GenBank/DDBJ whole genome shotgun (WGS) entry which is preliminary data.</text>
</comment>
<dbReference type="OrthoDB" id="2205812at2759"/>
<dbReference type="AlphaFoldDB" id="A0A8H6HAI2"/>
<protein>
    <submittedName>
        <fullName evidence="1">Uncharacterized protein</fullName>
    </submittedName>
</protein>
<proteinExistence type="predicted"/>
<dbReference type="EMBL" id="JACGCI010000144">
    <property type="protein sequence ID" value="KAF6743469.1"/>
    <property type="molecule type" value="Genomic_DNA"/>
</dbReference>
<evidence type="ECO:0000313" key="1">
    <source>
        <dbReference type="EMBL" id="KAF6743469.1"/>
    </source>
</evidence>
<gene>
    <name evidence="1" type="ORF">DFP72DRAFT_827797</name>
</gene>
<sequence length="192" mass="21974">MVGGYTQYLVKVQGMSESTLRALEKAVDDFVYAKKGEKKANAVGIEVLQYPYPDGGLNLLNLRFRNEAAALTNLGEYLKPPGERPFWAYLADQIYRHTAVRRFTNIGIDFLINPFIQHWDVYTGAPGTPLILRRMYYAGRRYGARVIPMEITSAICEMMPYWWHPATKSELVSIYSDKWGRCLRQTHGISTV</sequence>
<dbReference type="Proteomes" id="UP000521943">
    <property type="component" value="Unassembled WGS sequence"/>
</dbReference>
<organism evidence="1 2">
    <name type="scientific">Ephemerocybe angulata</name>
    <dbReference type="NCBI Taxonomy" id="980116"/>
    <lineage>
        <taxon>Eukaryota</taxon>
        <taxon>Fungi</taxon>
        <taxon>Dikarya</taxon>
        <taxon>Basidiomycota</taxon>
        <taxon>Agaricomycotina</taxon>
        <taxon>Agaricomycetes</taxon>
        <taxon>Agaricomycetidae</taxon>
        <taxon>Agaricales</taxon>
        <taxon>Agaricineae</taxon>
        <taxon>Psathyrellaceae</taxon>
        <taxon>Ephemerocybe</taxon>
    </lineage>
</organism>
<accession>A0A8H6HAI2</accession>
<keyword evidence="2" id="KW-1185">Reference proteome</keyword>